<accession>A0A1Q2CXC6</accession>
<dbReference type="InterPro" id="IPR029063">
    <property type="entry name" value="SAM-dependent_MTases_sf"/>
</dbReference>
<dbReference type="STRING" id="399497.BW733_07735"/>
<dbReference type="InterPro" id="IPR041698">
    <property type="entry name" value="Methyltransf_25"/>
</dbReference>
<sequence length="126" mass="13294">MTSDAYDIVARAYADTFPDLRAEEPEEIALIDQFAALAGVDALALDAGCGAGRVSSHLRGRGLRVIGVDLSSGMLAMALRDQPWLPTAVATGGEASGGLSRLFTWSAVVVGAFRRRLARLRGYCVP</sequence>
<dbReference type="Pfam" id="PF13649">
    <property type="entry name" value="Methyltransf_25"/>
    <property type="match status" value="1"/>
</dbReference>
<evidence type="ECO:0000259" key="1">
    <source>
        <dbReference type="Pfam" id="PF13649"/>
    </source>
</evidence>
<dbReference type="EMBL" id="CP019607">
    <property type="protein sequence ID" value="AQP50734.1"/>
    <property type="molecule type" value="Genomic_DNA"/>
</dbReference>
<dbReference type="AlphaFoldDB" id="A0A1Q2CXC6"/>
<name>A0A1Q2CXC6_9ACTN</name>
<reference evidence="2 3" key="1">
    <citation type="journal article" date="2008" name="Int. J. Syst. Evol. Microbiol.">
        <title>Tessaracoccus flavescens sp. nov., isolated from marine sediment.</title>
        <authorList>
            <person name="Lee D.W."/>
            <person name="Lee S.D."/>
        </authorList>
    </citation>
    <scope>NUCLEOTIDE SEQUENCE [LARGE SCALE GENOMIC DNA]</scope>
    <source>
        <strain evidence="2 3">SST-39T</strain>
    </source>
</reference>
<protein>
    <recommendedName>
        <fullName evidence="1">Methyltransferase domain-containing protein</fullName>
    </recommendedName>
</protein>
<dbReference type="KEGG" id="tfa:BW733_07735"/>
<dbReference type="CDD" id="cd02440">
    <property type="entry name" value="AdoMet_MTases"/>
    <property type="match status" value="1"/>
</dbReference>
<organism evidence="2 3">
    <name type="scientific">Tessaracoccus flavescens</name>
    <dbReference type="NCBI Taxonomy" id="399497"/>
    <lineage>
        <taxon>Bacteria</taxon>
        <taxon>Bacillati</taxon>
        <taxon>Actinomycetota</taxon>
        <taxon>Actinomycetes</taxon>
        <taxon>Propionibacteriales</taxon>
        <taxon>Propionibacteriaceae</taxon>
        <taxon>Tessaracoccus</taxon>
    </lineage>
</organism>
<dbReference type="Proteomes" id="UP000188235">
    <property type="component" value="Chromosome"/>
</dbReference>
<evidence type="ECO:0000313" key="3">
    <source>
        <dbReference type="Proteomes" id="UP000188235"/>
    </source>
</evidence>
<dbReference type="SUPFAM" id="SSF53335">
    <property type="entry name" value="S-adenosyl-L-methionine-dependent methyltransferases"/>
    <property type="match status" value="1"/>
</dbReference>
<feature type="domain" description="Methyltransferase" evidence="1">
    <location>
        <begin position="45"/>
        <end position="80"/>
    </location>
</feature>
<dbReference type="Gene3D" id="3.40.50.150">
    <property type="entry name" value="Vaccinia Virus protein VP39"/>
    <property type="match status" value="1"/>
</dbReference>
<dbReference type="RefSeq" id="WP_077349363.1">
    <property type="nucleotide sequence ID" value="NZ_CP019607.1"/>
</dbReference>
<dbReference type="OrthoDB" id="9805171at2"/>
<proteinExistence type="predicted"/>
<evidence type="ECO:0000313" key="2">
    <source>
        <dbReference type="EMBL" id="AQP50734.1"/>
    </source>
</evidence>
<gene>
    <name evidence="2" type="ORF">BW733_07735</name>
</gene>
<keyword evidence="3" id="KW-1185">Reference proteome</keyword>